<sequence>MPRLQGGAVLLILPLFFVFFCVSCATQPAVPPDILLLPPASFEPAWEEIAPGVALSSHRVEVEGLPLALYCLRADLSEPGVSLLATPPRSPDAEGAAALLERTSVFAERLSLAAAVNATPFYSESYRSGVPATPSGLWAAGGTILSPARSKYAALVIPQDGFAHILSPAEASVWVPSPGDDAAGGFSLLLRLGFPVPEHYASGYDRGRSARTAAATSAGGRYFYAFVADGKNAAFSVGLTFHETALWLLAFGAEDALMLDGGGSSALAVRRDRSGVSLVNSPVQFHFSGIERPVAVHIGIRSR</sequence>
<keyword evidence="3" id="KW-1185">Reference proteome</keyword>
<dbReference type="InterPro" id="IPR018711">
    <property type="entry name" value="NAGPA"/>
</dbReference>
<dbReference type="EMBL" id="JAINWA010000001">
    <property type="protein sequence ID" value="MCD1653777.1"/>
    <property type="molecule type" value="Genomic_DNA"/>
</dbReference>
<dbReference type="AlphaFoldDB" id="A0AAE3EFR9"/>
<dbReference type="RefSeq" id="WP_230753201.1">
    <property type="nucleotide sequence ID" value="NZ_JAINWA010000001.1"/>
</dbReference>
<feature type="domain" description="Phosphodiester glycosidase" evidence="1">
    <location>
        <begin position="113"/>
        <end position="300"/>
    </location>
</feature>
<reference evidence="2" key="1">
    <citation type="submission" date="2021-08" db="EMBL/GenBank/DDBJ databases">
        <title>Comparative analyses of Brucepasteria parasyntrophica and Teretinema zuelzerae.</title>
        <authorList>
            <person name="Song Y."/>
            <person name="Brune A."/>
        </authorList>
    </citation>
    <scope>NUCLEOTIDE SEQUENCE</scope>
    <source>
        <strain evidence="2">DSM 1903</strain>
    </source>
</reference>
<organism evidence="2 3">
    <name type="scientific">Teretinema zuelzerae</name>
    <dbReference type="NCBI Taxonomy" id="156"/>
    <lineage>
        <taxon>Bacteria</taxon>
        <taxon>Pseudomonadati</taxon>
        <taxon>Spirochaetota</taxon>
        <taxon>Spirochaetia</taxon>
        <taxon>Spirochaetales</taxon>
        <taxon>Treponemataceae</taxon>
        <taxon>Teretinema</taxon>
    </lineage>
</organism>
<dbReference type="Proteomes" id="UP001198163">
    <property type="component" value="Unassembled WGS sequence"/>
</dbReference>
<gene>
    <name evidence="2" type="ORF">K7J14_03570</name>
</gene>
<proteinExistence type="predicted"/>
<dbReference type="PANTHER" id="PTHR40446:SF2">
    <property type="entry name" value="N-ACETYLGLUCOSAMINE-1-PHOSPHODIESTER ALPHA-N-ACETYLGLUCOSAMINIDASE"/>
    <property type="match status" value="1"/>
</dbReference>
<comment type="caution">
    <text evidence="2">The sequence shown here is derived from an EMBL/GenBank/DDBJ whole genome shotgun (WGS) entry which is preliminary data.</text>
</comment>
<protein>
    <submittedName>
        <fullName evidence="2">Phosphodiester glycosidase family protein</fullName>
    </submittedName>
</protein>
<keyword evidence="2" id="KW-0378">Hydrolase</keyword>
<name>A0AAE3EFR9_9SPIR</name>
<accession>A0AAE3EFR9</accession>
<dbReference type="PANTHER" id="PTHR40446">
    <property type="entry name" value="N-ACETYLGLUCOSAMINE-1-PHOSPHODIESTER ALPHA-N-ACETYLGLUCOSAMINIDASE"/>
    <property type="match status" value="1"/>
</dbReference>
<evidence type="ECO:0000313" key="3">
    <source>
        <dbReference type="Proteomes" id="UP001198163"/>
    </source>
</evidence>
<dbReference type="GO" id="GO:0016798">
    <property type="term" value="F:hydrolase activity, acting on glycosyl bonds"/>
    <property type="evidence" value="ECO:0007669"/>
    <property type="project" value="UniProtKB-KW"/>
</dbReference>
<evidence type="ECO:0000259" key="1">
    <source>
        <dbReference type="Pfam" id="PF09992"/>
    </source>
</evidence>
<keyword evidence="2" id="KW-0326">Glycosidase</keyword>
<dbReference type="Pfam" id="PF09992">
    <property type="entry name" value="NAGPA"/>
    <property type="match status" value="1"/>
</dbReference>
<evidence type="ECO:0000313" key="2">
    <source>
        <dbReference type="EMBL" id="MCD1653777.1"/>
    </source>
</evidence>